<name>A0A6A7BTN3_9PEZI</name>
<dbReference type="CDD" id="cd00833">
    <property type="entry name" value="PKS"/>
    <property type="match status" value="1"/>
</dbReference>
<dbReference type="Pfam" id="PF00698">
    <property type="entry name" value="Acyl_transf_1"/>
    <property type="match status" value="1"/>
</dbReference>
<dbReference type="InterPro" id="IPR001031">
    <property type="entry name" value="Thioesterase"/>
</dbReference>
<dbReference type="PROSITE" id="PS00012">
    <property type="entry name" value="PHOSPHOPANTETHEINE"/>
    <property type="match status" value="1"/>
</dbReference>
<dbReference type="PROSITE" id="PS52004">
    <property type="entry name" value="KS3_2"/>
    <property type="match status" value="1"/>
</dbReference>
<dbReference type="InterPro" id="IPR014030">
    <property type="entry name" value="Ketoacyl_synth_N"/>
</dbReference>
<dbReference type="SMART" id="SM00823">
    <property type="entry name" value="PKS_PP"/>
    <property type="match status" value="2"/>
</dbReference>
<dbReference type="EMBL" id="MU006018">
    <property type="protein sequence ID" value="KAF2858089.1"/>
    <property type="molecule type" value="Genomic_DNA"/>
</dbReference>
<dbReference type="OrthoDB" id="329835at2759"/>
<feature type="domain" description="PKS/mFAS DH" evidence="9">
    <location>
        <begin position="1326"/>
        <end position="1632"/>
    </location>
</feature>
<dbReference type="InterPro" id="IPR014043">
    <property type="entry name" value="Acyl_transferase_dom"/>
</dbReference>
<evidence type="ECO:0000256" key="2">
    <source>
        <dbReference type="ARBA" id="ARBA00022450"/>
    </source>
</evidence>
<evidence type="ECO:0000259" key="9">
    <source>
        <dbReference type="PROSITE" id="PS52019"/>
    </source>
</evidence>
<dbReference type="InterPro" id="IPR016035">
    <property type="entry name" value="Acyl_Trfase/lysoPLipase"/>
</dbReference>
<dbReference type="GO" id="GO:0006633">
    <property type="term" value="P:fatty acid biosynthetic process"/>
    <property type="evidence" value="ECO:0007669"/>
    <property type="project" value="InterPro"/>
</dbReference>
<dbReference type="Gene3D" id="3.30.70.3290">
    <property type="match status" value="1"/>
</dbReference>
<dbReference type="SUPFAM" id="SSF53474">
    <property type="entry name" value="alpha/beta-Hydrolases"/>
    <property type="match status" value="1"/>
</dbReference>
<dbReference type="Pfam" id="PF00109">
    <property type="entry name" value="ketoacyl-synt"/>
    <property type="match status" value="1"/>
</dbReference>
<gene>
    <name evidence="10" type="ORF">K470DRAFT_272741</name>
</gene>
<feature type="domain" description="Ketosynthase family 3 (KS3)" evidence="8">
    <location>
        <begin position="405"/>
        <end position="838"/>
    </location>
</feature>
<evidence type="ECO:0000259" key="7">
    <source>
        <dbReference type="PROSITE" id="PS50075"/>
    </source>
</evidence>
<dbReference type="Gene3D" id="3.10.129.110">
    <property type="entry name" value="Polyketide synthase dehydratase"/>
    <property type="match status" value="1"/>
</dbReference>
<evidence type="ECO:0000256" key="5">
    <source>
        <dbReference type="PROSITE-ProRule" id="PRU01363"/>
    </source>
</evidence>
<dbReference type="InterPro" id="IPR042104">
    <property type="entry name" value="PKS_dehydratase_sf"/>
</dbReference>
<feature type="region of interest" description="C-terminal hotdog fold" evidence="5">
    <location>
        <begin position="1487"/>
        <end position="1632"/>
    </location>
</feature>
<evidence type="ECO:0000256" key="6">
    <source>
        <dbReference type="SAM" id="MobiDB-lite"/>
    </source>
</evidence>
<dbReference type="GO" id="GO:0004312">
    <property type="term" value="F:fatty acid synthase activity"/>
    <property type="evidence" value="ECO:0007669"/>
    <property type="project" value="TreeGrafter"/>
</dbReference>
<dbReference type="InterPro" id="IPR006162">
    <property type="entry name" value="Ppantetheine_attach_site"/>
</dbReference>
<dbReference type="Gene3D" id="3.40.47.10">
    <property type="match status" value="1"/>
</dbReference>
<dbReference type="NCBIfam" id="TIGR04532">
    <property type="entry name" value="PT_fungal_PKS"/>
    <property type="match status" value="1"/>
</dbReference>
<feature type="domain" description="Carrier" evidence="7">
    <location>
        <begin position="1804"/>
        <end position="1878"/>
    </location>
</feature>
<evidence type="ECO:0000256" key="4">
    <source>
        <dbReference type="ARBA" id="ARBA00022679"/>
    </source>
</evidence>
<feature type="region of interest" description="Disordered" evidence="6">
    <location>
        <begin position="1765"/>
        <end position="1803"/>
    </location>
</feature>
<dbReference type="PROSITE" id="PS52019">
    <property type="entry name" value="PKS_MFAS_DH"/>
    <property type="match status" value="1"/>
</dbReference>
<dbReference type="InterPro" id="IPR029058">
    <property type="entry name" value="AB_hydrolase_fold"/>
</dbReference>
<dbReference type="Proteomes" id="UP000799421">
    <property type="component" value="Unassembled WGS sequence"/>
</dbReference>
<dbReference type="SUPFAM" id="SSF55048">
    <property type="entry name" value="Probable ACP-binding domain of malonyl-CoA ACP transacylase"/>
    <property type="match status" value="1"/>
</dbReference>
<proteinExistence type="predicted"/>
<keyword evidence="3" id="KW-0597">Phosphoprotein</keyword>
<evidence type="ECO:0000256" key="3">
    <source>
        <dbReference type="ARBA" id="ARBA00022553"/>
    </source>
</evidence>
<dbReference type="Gene3D" id="3.40.366.10">
    <property type="entry name" value="Malonyl-Coenzyme A Acyl Carrier Protein, domain 2"/>
    <property type="match status" value="2"/>
</dbReference>
<evidence type="ECO:0000256" key="1">
    <source>
        <dbReference type="ARBA" id="ARBA00001957"/>
    </source>
</evidence>
<dbReference type="Pfam" id="PF22621">
    <property type="entry name" value="CurL-like_PKS_C"/>
    <property type="match status" value="1"/>
</dbReference>
<dbReference type="InterPro" id="IPR009081">
    <property type="entry name" value="PP-bd_ACP"/>
</dbReference>
<dbReference type="PANTHER" id="PTHR43775">
    <property type="entry name" value="FATTY ACID SYNTHASE"/>
    <property type="match status" value="1"/>
</dbReference>
<dbReference type="GO" id="GO:0044550">
    <property type="term" value="P:secondary metabolite biosynthetic process"/>
    <property type="evidence" value="ECO:0007669"/>
    <property type="project" value="TreeGrafter"/>
</dbReference>
<comment type="cofactor">
    <cofactor evidence="1">
        <name>pantetheine 4'-phosphate</name>
        <dbReference type="ChEBI" id="CHEBI:47942"/>
    </cofactor>
</comment>
<dbReference type="InterPro" id="IPR049900">
    <property type="entry name" value="PKS_mFAS_DH"/>
</dbReference>
<protein>
    <submittedName>
        <fullName evidence="10">Putative polyketide synthase</fullName>
    </submittedName>
</protein>
<dbReference type="Pfam" id="PF00550">
    <property type="entry name" value="PP-binding"/>
    <property type="match status" value="2"/>
</dbReference>
<accession>A0A6A7BTN3</accession>
<dbReference type="PROSITE" id="PS00606">
    <property type="entry name" value="KS3_1"/>
    <property type="match status" value="1"/>
</dbReference>
<feature type="compositionally biased region" description="Low complexity" evidence="6">
    <location>
        <begin position="1660"/>
        <end position="1675"/>
    </location>
</feature>
<dbReference type="InterPro" id="IPR016036">
    <property type="entry name" value="Malonyl_transacylase_ACP-bd"/>
</dbReference>
<dbReference type="InterPro" id="IPR020806">
    <property type="entry name" value="PKS_PP-bd"/>
</dbReference>
<dbReference type="PANTHER" id="PTHR43775:SF45">
    <property type="entry name" value="CONIDIAL PIGMENT POLYKETIDE SYNTHASE ALB1"/>
    <property type="match status" value="1"/>
</dbReference>
<keyword evidence="11" id="KW-1185">Reference proteome</keyword>
<dbReference type="SUPFAM" id="SSF53901">
    <property type="entry name" value="Thiolase-like"/>
    <property type="match status" value="1"/>
</dbReference>
<evidence type="ECO:0000313" key="11">
    <source>
        <dbReference type="Proteomes" id="UP000799421"/>
    </source>
</evidence>
<organism evidence="10 11">
    <name type="scientific">Piedraia hortae CBS 480.64</name>
    <dbReference type="NCBI Taxonomy" id="1314780"/>
    <lineage>
        <taxon>Eukaryota</taxon>
        <taxon>Fungi</taxon>
        <taxon>Dikarya</taxon>
        <taxon>Ascomycota</taxon>
        <taxon>Pezizomycotina</taxon>
        <taxon>Dothideomycetes</taxon>
        <taxon>Dothideomycetidae</taxon>
        <taxon>Capnodiales</taxon>
        <taxon>Piedraiaceae</taxon>
        <taxon>Piedraia</taxon>
    </lineage>
</organism>
<dbReference type="GO" id="GO:0031177">
    <property type="term" value="F:phosphopantetheine binding"/>
    <property type="evidence" value="ECO:0007669"/>
    <property type="project" value="InterPro"/>
</dbReference>
<dbReference type="InterPro" id="IPR014031">
    <property type="entry name" value="Ketoacyl_synth_C"/>
</dbReference>
<dbReference type="Pfam" id="PF16073">
    <property type="entry name" value="SAT"/>
    <property type="match status" value="1"/>
</dbReference>
<dbReference type="Gene3D" id="3.40.50.1820">
    <property type="entry name" value="alpha/beta hydrolase"/>
    <property type="match status" value="1"/>
</dbReference>
<evidence type="ECO:0000313" key="10">
    <source>
        <dbReference type="EMBL" id="KAF2858089.1"/>
    </source>
</evidence>
<feature type="active site" description="Proton acceptor; for dehydratase activity" evidence="5">
    <location>
        <position position="1358"/>
    </location>
</feature>
<sequence length="2158" mass="236221">MSYISPGDPTPDNRTLALQSMHDLGQSELHASDSLNQHINNVVVFGDLNTAFEFDLSRLLQHKANPNFQNFLDRVGLALRQEFATLSAVEQGWFPSFTTIPELLEKFDSLTGAPALRLVLLVVYQIGRVIKYFGEGSHVYPNAKDTCVFGICAGAFAGAAISAARTITELIPVAVETVLVAFRTGIHAVRVQRNFEQPAAEESRSWAAIVHMPEIQASELLDKYNASRNLPITSRLYISCVSPNTVTLSGQPVTIKEFIESESLKASYLKIEAPYHAPHLHTLEDVQAIVGDHGSDLPSFMYSISPATGQWIKPGSFRDLLLRATWDALCEPVRWDKVLQTLHKAVSRPQDESDSTQQKSFTIMPVASSSASFIKGKLDGASINVESGMNDRLEAPTEKSAGFSNSPIAIVGFSGRFPDAASNEQFWELLRAGRDVHRPIPKNRFDWEAHYDPEGKIKNTSRIKHGCFIEEPGLFDARFFNISPAEAERVDPAQRLLLLATYEAMEMAGFVPNRTPSTQHDRVGVYMGVTSDDWREINSAQNIGTYFIPGGNRAFVPGRISYFFRFTGPSISVDTACSSSFAAIHTACAALWRGECDTAIGGGVNILTNPDNFAGLDRGHFLSTTGNCNSFDDEANGYCRSDGVGSVIFKRLEDALADKDPIFGIIAGAATNHSGHTESITRPNDGDQYALFRSIMRQANVDPLDVGLVEMHGTGTQHGDATEMRSVLAALVPGKQRNPGRPLYLGAVKANVGHAESASGVLSLIKVLLMMKNNEIPPHCGIKTRINHNYPLDLKERNVHIAMEPTPWKASDWPSGKRTCFLNNFSAAGGNTALLLQDGPAIEAPEVTDPRKTHVITLSAKSAKSLVGNIKALELYLKANPSTSLSMLSYTTTARRMHHRFRILVSAADTAALEGKLNQKAKEDLKTIPPPPKVPKVVFTFTGQGALYPGLGKQLFEESLFFKETLLQYDRLCQQQGFGSVLPYVTDTTEGEANSTVTSHLAALCVQMALSCLWRSWGITPSATIGHSLGEYAALFASGVISSNAAIYLVGFRAKLLSENCTESTHAMLAVRAAVDAITPSLKDTSCEVACLNQPTNNVISGPRSEILRLKDIYESQGHRAVLLDIPYAFHSSQVDPILEKFEEAAQGVRFKKPSIPYLSSLKGKVITEAGMIDPAYVSKACRSPVNYQGAVEAAIASGTVANNAIWLEIGAHPANCAMIKGTIGEATAIPTLKKGEDTWKTMANALETLYTGGIEISWNEYHRGLDGAQQVLQLPAYAWDLKNYWLQYVHNWCITKGDDPNKGRIEAVPKTVPTPSYKFISPSVQRVIDEDVGSKSSSLLIESDIHDPRLKPIVAGHKVNSAGLCPSSLYADIALTMAQYMIKQCGMWTDSIGLDCSDMKAENPLVFSDAETSQLLRVSANADWARGEVRLKFFGHNNKTQRKVDHATATVIVTSNQRWVQEWKRHAYLIESRIESLHEAVDRGNAHKLKSGLAYLLFSKLVDYEQRYKGMQEVILDSDKLEATSRVVFQVPNEGYVYNPCWIDSLGHIAGFIMNGNDNIHSKDQVFINHGWDHVRFAEPLEAGKEYTTYNRMQLVNKAMYAGDTYILDGNNVVGMFEGVRFQGVPRKVLDNLLPSNPKSAPTQPAAKLAPKKQPTHSPAEPAATVPTKAATAPPAALEQKLKVAKSEASPVTQVRKIIIEEAGVDDADLGPTAEFADCGIDSLLSLSISSRIKEEIGLDLGSAVFSEHPTMQDLTKHLEGRMGEAPASTESLTESATPMTTLSDSDTSVNTGVTTPESTSGDFTMEVIKSTIAEETGVEPTDLAPSTSLSEIGMDSLMSLNVISTLNEKLDVQLPSTLFADNDTINDVETTLVANNVIQRSTTVPEKPKQQVEQGPHATSVLLQGSAKNSKHTIFLFPDGSGSATSYALIPTISDDVAVYGLNCPWMRNPTELKCTMSEYAAKFISEIQRRQAKGPYIFGGWSAGGIVAYEAAQQLTKAGEKVTKLILLDSPNPIGLENPPQRMYDFFEQLDFFGMNGKAPPSWLRPHFDAFIKMLDAYKVSKFSSHQVPDAYMLYAKDGICKGPDDPKPEIRPDDPREMLWLLNNRTDFSGAGWLDLLGKDKLKVDTIENVNHFTMLQNGKHMEKLVSFMKKSVL</sequence>
<dbReference type="SMART" id="SM00827">
    <property type="entry name" value="PKS_AT"/>
    <property type="match status" value="1"/>
</dbReference>
<feature type="region of interest" description="Disordered" evidence="6">
    <location>
        <begin position="1634"/>
        <end position="1675"/>
    </location>
</feature>
<feature type="active site" description="Proton donor; for dehydratase activity" evidence="5">
    <location>
        <position position="1545"/>
    </location>
</feature>
<reference evidence="10" key="1">
    <citation type="journal article" date="2020" name="Stud. Mycol.">
        <title>101 Dothideomycetes genomes: a test case for predicting lifestyles and emergence of pathogens.</title>
        <authorList>
            <person name="Haridas S."/>
            <person name="Albert R."/>
            <person name="Binder M."/>
            <person name="Bloem J."/>
            <person name="Labutti K."/>
            <person name="Salamov A."/>
            <person name="Andreopoulos B."/>
            <person name="Baker S."/>
            <person name="Barry K."/>
            <person name="Bills G."/>
            <person name="Bluhm B."/>
            <person name="Cannon C."/>
            <person name="Castanera R."/>
            <person name="Culley D."/>
            <person name="Daum C."/>
            <person name="Ezra D."/>
            <person name="Gonzalez J."/>
            <person name="Henrissat B."/>
            <person name="Kuo A."/>
            <person name="Liang C."/>
            <person name="Lipzen A."/>
            <person name="Lutzoni F."/>
            <person name="Magnuson J."/>
            <person name="Mondo S."/>
            <person name="Nolan M."/>
            <person name="Ohm R."/>
            <person name="Pangilinan J."/>
            <person name="Park H.-J."/>
            <person name="Ramirez L."/>
            <person name="Alfaro M."/>
            <person name="Sun H."/>
            <person name="Tritt A."/>
            <person name="Yoshinaga Y."/>
            <person name="Zwiers L.-H."/>
            <person name="Turgeon B."/>
            <person name="Goodwin S."/>
            <person name="Spatafora J."/>
            <person name="Crous P."/>
            <person name="Grigoriev I."/>
        </authorList>
    </citation>
    <scope>NUCLEOTIDE SEQUENCE</scope>
    <source>
        <strain evidence="10">CBS 480.64</strain>
    </source>
</reference>
<dbReference type="FunFam" id="3.40.50.1820:FF:000116">
    <property type="entry name" value="Sterigmatocystin biosynthesis polyketide synthase"/>
    <property type="match status" value="1"/>
</dbReference>
<dbReference type="Gene3D" id="1.10.1200.10">
    <property type="entry name" value="ACP-like"/>
    <property type="match status" value="2"/>
</dbReference>
<feature type="region of interest" description="N-terminal hotdog fold" evidence="5">
    <location>
        <begin position="1326"/>
        <end position="1459"/>
    </location>
</feature>
<dbReference type="InterPro" id="IPR016039">
    <property type="entry name" value="Thiolase-like"/>
</dbReference>
<dbReference type="Pfam" id="PF14765">
    <property type="entry name" value="PS-DH"/>
    <property type="match status" value="1"/>
</dbReference>
<keyword evidence="4" id="KW-0808">Transferase</keyword>
<dbReference type="InterPro" id="IPR036736">
    <property type="entry name" value="ACP-like_sf"/>
</dbReference>
<keyword evidence="2" id="KW-0596">Phosphopantetheine</keyword>
<dbReference type="InterPro" id="IPR020841">
    <property type="entry name" value="PKS_Beta-ketoAc_synthase_dom"/>
</dbReference>
<dbReference type="InterPro" id="IPR030918">
    <property type="entry name" value="PT_fungal_PKS"/>
</dbReference>
<dbReference type="InterPro" id="IPR050091">
    <property type="entry name" value="PKS_NRPS_Biosynth_Enz"/>
</dbReference>
<dbReference type="Pfam" id="PF00975">
    <property type="entry name" value="Thioesterase"/>
    <property type="match status" value="1"/>
</dbReference>
<feature type="compositionally biased region" description="Polar residues" evidence="6">
    <location>
        <begin position="1635"/>
        <end position="1644"/>
    </location>
</feature>
<dbReference type="PROSITE" id="PS50075">
    <property type="entry name" value="CARRIER"/>
    <property type="match status" value="2"/>
</dbReference>
<dbReference type="InterPro" id="IPR049551">
    <property type="entry name" value="PKS_DH_C"/>
</dbReference>
<dbReference type="FunFam" id="3.10.129.110:FF:000001">
    <property type="entry name" value="Sterigmatocystin biosynthesis polyketide synthase"/>
    <property type="match status" value="1"/>
</dbReference>
<dbReference type="SUPFAM" id="SSF52151">
    <property type="entry name" value="FabD/lysophospholipase-like"/>
    <property type="match status" value="1"/>
</dbReference>
<dbReference type="SUPFAM" id="SSF47336">
    <property type="entry name" value="ACP-like"/>
    <property type="match status" value="2"/>
</dbReference>
<feature type="domain" description="Carrier" evidence="7">
    <location>
        <begin position="1690"/>
        <end position="1764"/>
    </location>
</feature>
<dbReference type="InterPro" id="IPR032088">
    <property type="entry name" value="SAT"/>
</dbReference>
<feature type="compositionally biased region" description="Polar residues" evidence="6">
    <location>
        <begin position="1770"/>
        <end position="1803"/>
    </location>
</feature>
<dbReference type="Pfam" id="PF02801">
    <property type="entry name" value="Ketoacyl-synt_C"/>
    <property type="match status" value="1"/>
</dbReference>
<dbReference type="InterPro" id="IPR001227">
    <property type="entry name" value="Ac_transferase_dom_sf"/>
</dbReference>
<dbReference type="InterPro" id="IPR018201">
    <property type="entry name" value="Ketoacyl_synth_AS"/>
</dbReference>
<evidence type="ECO:0000259" key="8">
    <source>
        <dbReference type="PROSITE" id="PS52004"/>
    </source>
</evidence>
<dbReference type="GO" id="GO:0004315">
    <property type="term" value="F:3-oxoacyl-[acyl-carrier-protein] synthase activity"/>
    <property type="evidence" value="ECO:0007669"/>
    <property type="project" value="InterPro"/>
</dbReference>
<dbReference type="SMART" id="SM00825">
    <property type="entry name" value="PKS_KS"/>
    <property type="match status" value="1"/>
</dbReference>